<name>T1J2D9_STRMM</name>
<dbReference type="HOGENOM" id="CLU_1498144_0_0_1"/>
<accession>T1J2D9</accession>
<dbReference type="EnsemblMetazoa" id="SMAR007727-RA">
    <property type="protein sequence ID" value="SMAR007727-PA"/>
    <property type="gene ID" value="SMAR007727"/>
</dbReference>
<evidence type="ECO:0000313" key="2">
    <source>
        <dbReference type="Proteomes" id="UP000014500"/>
    </source>
</evidence>
<sequence length="180" mass="21172">MKITRIFFVYLFAGCINMSKIPNCLLKLIHHSWSEQIQISIQRITNISLNYDFTPFQLILIWVDRYEQIGQYVLMLIENKILIFVIMETTEILNQEHGSGMHLLQDLIIWKQNQVYVLAPQYLQSHHSNMSAMKDKMDLLAKEILQLIFNKMSNFGSIIEITDKNKSTDAFITMLEEKAR</sequence>
<reference evidence="2" key="1">
    <citation type="submission" date="2011-05" db="EMBL/GenBank/DDBJ databases">
        <authorList>
            <person name="Richards S.R."/>
            <person name="Qu J."/>
            <person name="Jiang H."/>
            <person name="Jhangiani S.N."/>
            <person name="Agravi P."/>
            <person name="Goodspeed R."/>
            <person name="Gross S."/>
            <person name="Mandapat C."/>
            <person name="Jackson L."/>
            <person name="Mathew T."/>
            <person name="Pu L."/>
            <person name="Thornton R."/>
            <person name="Saada N."/>
            <person name="Wilczek-Boney K.B."/>
            <person name="Lee S."/>
            <person name="Kovar C."/>
            <person name="Wu Y."/>
            <person name="Scherer S.E."/>
            <person name="Worley K.C."/>
            <person name="Muzny D.M."/>
            <person name="Gibbs R."/>
        </authorList>
    </citation>
    <scope>NUCLEOTIDE SEQUENCE</scope>
    <source>
        <strain evidence="2">Brora</strain>
    </source>
</reference>
<organism evidence="1 2">
    <name type="scientific">Strigamia maritima</name>
    <name type="common">European centipede</name>
    <name type="synonym">Geophilus maritimus</name>
    <dbReference type="NCBI Taxonomy" id="126957"/>
    <lineage>
        <taxon>Eukaryota</taxon>
        <taxon>Metazoa</taxon>
        <taxon>Ecdysozoa</taxon>
        <taxon>Arthropoda</taxon>
        <taxon>Myriapoda</taxon>
        <taxon>Chilopoda</taxon>
        <taxon>Pleurostigmophora</taxon>
        <taxon>Geophilomorpha</taxon>
        <taxon>Linotaeniidae</taxon>
        <taxon>Strigamia</taxon>
    </lineage>
</organism>
<dbReference type="EMBL" id="JH431802">
    <property type="status" value="NOT_ANNOTATED_CDS"/>
    <property type="molecule type" value="Genomic_DNA"/>
</dbReference>
<evidence type="ECO:0000313" key="1">
    <source>
        <dbReference type="EnsemblMetazoa" id="SMAR007727-PA"/>
    </source>
</evidence>
<proteinExistence type="predicted"/>
<dbReference type="Proteomes" id="UP000014500">
    <property type="component" value="Unassembled WGS sequence"/>
</dbReference>
<keyword evidence="2" id="KW-1185">Reference proteome</keyword>
<reference evidence="1" key="2">
    <citation type="submission" date="2015-02" db="UniProtKB">
        <authorList>
            <consortium name="EnsemblMetazoa"/>
        </authorList>
    </citation>
    <scope>IDENTIFICATION</scope>
</reference>
<dbReference type="AlphaFoldDB" id="T1J2D9"/>
<protein>
    <submittedName>
        <fullName evidence="1">Uncharacterized protein</fullName>
    </submittedName>
</protein>